<evidence type="ECO:0000256" key="5">
    <source>
        <dbReference type="ARBA" id="ARBA00023163"/>
    </source>
</evidence>
<dbReference type="InterPro" id="IPR007627">
    <property type="entry name" value="RNA_pol_sigma70_r2"/>
</dbReference>
<dbReference type="Pfam" id="PF04542">
    <property type="entry name" value="Sigma70_r2"/>
    <property type="match status" value="1"/>
</dbReference>
<keyword evidence="3" id="KW-0731">Sigma factor</keyword>
<gene>
    <name evidence="8" type="primary">algU</name>
    <name evidence="8" type="ORF">CCAX7_27150</name>
</gene>
<feature type="domain" description="RNA polymerase sigma-70 region 2" evidence="6">
    <location>
        <begin position="35"/>
        <end position="101"/>
    </location>
</feature>
<evidence type="ECO:0000256" key="3">
    <source>
        <dbReference type="ARBA" id="ARBA00023082"/>
    </source>
</evidence>
<keyword evidence="4" id="KW-0238">DNA-binding</keyword>
<comment type="similarity">
    <text evidence="1">Belongs to the sigma-70 factor family. ECF subfamily.</text>
</comment>
<name>A0A9N7L4A2_9BACT</name>
<dbReference type="InterPro" id="IPR013325">
    <property type="entry name" value="RNA_pol_sigma_r2"/>
</dbReference>
<dbReference type="InterPro" id="IPR039425">
    <property type="entry name" value="RNA_pol_sigma-70-like"/>
</dbReference>
<evidence type="ECO:0000256" key="1">
    <source>
        <dbReference type="ARBA" id="ARBA00010641"/>
    </source>
</evidence>
<dbReference type="SUPFAM" id="SSF88659">
    <property type="entry name" value="Sigma3 and sigma4 domains of RNA polymerase sigma factors"/>
    <property type="match status" value="1"/>
</dbReference>
<sequence>MRDHPVDPLMRDELDSDLRLVQRCAQDDPAAMREIVRRYQPKLYRYLRPLLGTQEDAEEAALDVFLRVWRDAGRFERRSSVSTWVYRIATNIAHDRIRRQQAQRRTAPPVDWTDVVAPDAEAVAIENLEAAERGRLLERCLHQLRVDDRLLLTLYYGEDLGYDEIARITQCPAPLLRVRLMRARRRLRAVMDAAAPEEME</sequence>
<dbReference type="Gene3D" id="1.10.1740.10">
    <property type="match status" value="1"/>
</dbReference>
<dbReference type="Proteomes" id="UP000287394">
    <property type="component" value="Chromosome"/>
</dbReference>
<dbReference type="InterPro" id="IPR036388">
    <property type="entry name" value="WH-like_DNA-bd_sf"/>
</dbReference>
<evidence type="ECO:0000259" key="6">
    <source>
        <dbReference type="Pfam" id="PF04542"/>
    </source>
</evidence>
<protein>
    <submittedName>
        <fullName evidence="8">RNA polymerase sigma-H factor</fullName>
    </submittedName>
</protein>
<proteinExistence type="inferred from homology"/>
<dbReference type="Pfam" id="PF08281">
    <property type="entry name" value="Sigma70_r4_2"/>
    <property type="match status" value="1"/>
</dbReference>
<dbReference type="SUPFAM" id="SSF88946">
    <property type="entry name" value="Sigma2 domain of RNA polymerase sigma factors"/>
    <property type="match status" value="1"/>
</dbReference>
<dbReference type="PANTHER" id="PTHR43133">
    <property type="entry name" value="RNA POLYMERASE ECF-TYPE SIGMA FACTO"/>
    <property type="match status" value="1"/>
</dbReference>
<feature type="domain" description="RNA polymerase sigma factor 70 region 4 type 2" evidence="7">
    <location>
        <begin position="136"/>
        <end position="187"/>
    </location>
</feature>
<dbReference type="GO" id="GO:0006352">
    <property type="term" value="P:DNA-templated transcription initiation"/>
    <property type="evidence" value="ECO:0007669"/>
    <property type="project" value="InterPro"/>
</dbReference>
<keyword evidence="2" id="KW-0805">Transcription regulation</keyword>
<evidence type="ECO:0000313" key="8">
    <source>
        <dbReference type="EMBL" id="BDI30664.1"/>
    </source>
</evidence>
<dbReference type="InterPro" id="IPR014284">
    <property type="entry name" value="RNA_pol_sigma-70_dom"/>
</dbReference>
<dbReference type="NCBIfam" id="TIGR02937">
    <property type="entry name" value="sigma70-ECF"/>
    <property type="match status" value="1"/>
</dbReference>
<accession>A0A9N7L4A2</accession>
<dbReference type="KEGG" id="ccot:CCAX7_27150"/>
<evidence type="ECO:0000313" key="9">
    <source>
        <dbReference type="Proteomes" id="UP000287394"/>
    </source>
</evidence>
<dbReference type="EMBL" id="AP025739">
    <property type="protein sequence ID" value="BDI30664.1"/>
    <property type="molecule type" value="Genomic_DNA"/>
</dbReference>
<dbReference type="Gene3D" id="1.10.10.10">
    <property type="entry name" value="Winged helix-like DNA-binding domain superfamily/Winged helix DNA-binding domain"/>
    <property type="match status" value="1"/>
</dbReference>
<dbReference type="GO" id="GO:0016987">
    <property type="term" value="F:sigma factor activity"/>
    <property type="evidence" value="ECO:0007669"/>
    <property type="project" value="UniProtKB-KW"/>
</dbReference>
<dbReference type="InterPro" id="IPR013324">
    <property type="entry name" value="RNA_pol_sigma_r3/r4-like"/>
</dbReference>
<dbReference type="GO" id="GO:0003677">
    <property type="term" value="F:DNA binding"/>
    <property type="evidence" value="ECO:0007669"/>
    <property type="project" value="UniProtKB-KW"/>
</dbReference>
<reference evidence="8 9" key="1">
    <citation type="journal article" date="2019" name="Int. J. Syst. Evol. Microbiol.">
        <title>Capsulimonas corticalis gen. nov., sp. nov., an aerobic capsulated bacterium, of a novel bacterial order, Capsulimonadales ord. nov., of the class Armatimonadia of the phylum Armatimonadetes.</title>
        <authorList>
            <person name="Li J."/>
            <person name="Kudo C."/>
            <person name="Tonouchi A."/>
        </authorList>
    </citation>
    <scope>NUCLEOTIDE SEQUENCE [LARGE SCALE GENOMIC DNA]</scope>
    <source>
        <strain evidence="8 9">AX-7</strain>
    </source>
</reference>
<dbReference type="PANTHER" id="PTHR43133:SF8">
    <property type="entry name" value="RNA POLYMERASE SIGMA FACTOR HI_1459-RELATED"/>
    <property type="match status" value="1"/>
</dbReference>
<evidence type="ECO:0000256" key="4">
    <source>
        <dbReference type="ARBA" id="ARBA00023125"/>
    </source>
</evidence>
<dbReference type="AlphaFoldDB" id="A0A9N7L4A2"/>
<organism evidence="8 9">
    <name type="scientific">Capsulimonas corticalis</name>
    <dbReference type="NCBI Taxonomy" id="2219043"/>
    <lineage>
        <taxon>Bacteria</taxon>
        <taxon>Bacillati</taxon>
        <taxon>Armatimonadota</taxon>
        <taxon>Armatimonadia</taxon>
        <taxon>Capsulimonadales</taxon>
        <taxon>Capsulimonadaceae</taxon>
        <taxon>Capsulimonas</taxon>
    </lineage>
</organism>
<evidence type="ECO:0000259" key="7">
    <source>
        <dbReference type="Pfam" id="PF08281"/>
    </source>
</evidence>
<evidence type="ECO:0000256" key="2">
    <source>
        <dbReference type="ARBA" id="ARBA00023015"/>
    </source>
</evidence>
<dbReference type="InterPro" id="IPR013249">
    <property type="entry name" value="RNA_pol_sigma70_r4_t2"/>
</dbReference>
<keyword evidence="9" id="KW-1185">Reference proteome</keyword>
<keyword evidence="5" id="KW-0804">Transcription</keyword>